<dbReference type="GO" id="GO:0004867">
    <property type="term" value="F:serine-type endopeptidase inhibitor activity"/>
    <property type="evidence" value="ECO:0007669"/>
    <property type="project" value="InterPro"/>
</dbReference>
<dbReference type="PANTHER" id="PTHR47248:SF9">
    <property type="entry name" value="BPTI_KUNITZ INHIBITOR DOMAIN-CONTAINING PROTEIN"/>
    <property type="match status" value="1"/>
</dbReference>
<dbReference type="InterPro" id="IPR036857">
    <property type="entry name" value="Thyroglobulin_1_sf"/>
</dbReference>
<dbReference type="SMART" id="SM00131">
    <property type="entry name" value="KU"/>
    <property type="match status" value="1"/>
</dbReference>
<dbReference type="InterPro" id="IPR052861">
    <property type="entry name" value="BPTI/Kunitz_domain"/>
</dbReference>
<feature type="domain" description="Thyroglobulin type-1" evidence="5">
    <location>
        <begin position="75"/>
        <end position="145"/>
    </location>
</feature>
<evidence type="ECO:0000313" key="7">
    <source>
        <dbReference type="Proteomes" id="UP000494206"/>
    </source>
</evidence>
<dbReference type="PROSITE" id="PS00280">
    <property type="entry name" value="BPTI_KUNITZ_1"/>
    <property type="match status" value="1"/>
</dbReference>
<dbReference type="EMBL" id="CADEPM010000001">
    <property type="protein sequence ID" value="CAB3398469.1"/>
    <property type="molecule type" value="Genomic_DNA"/>
</dbReference>
<keyword evidence="3" id="KW-0732">Signal</keyword>
<evidence type="ECO:0000259" key="4">
    <source>
        <dbReference type="PROSITE" id="PS50279"/>
    </source>
</evidence>
<dbReference type="Pfam" id="PF00086">
    <property type="entry name" value="Thyroglobulin_1"/>
    <property type="match status" value="2"/>
</dbReference>
<evidence type="ECO:0000256" key="1">
    <source>
        <dbReference type="ARBA" id="ARBA00023157"/>
    </source>
</evidence>
<organism evidence="6 7">
    <name type="scientific">Caenorhabditis bovis</name>
    <dbReference type="NCBI Taxonomy" id="2654633"/>
    <lineage>
        <taxon>Eukaryota</taxon>
        <taxon>Metazoa</taxon>
        <taxon>Ecdysozoa</taxon>
        <taxon>Nematoda</taxon>
        <taxon>Chromadorea</taxon>
        <taxon>Rhabditida</taxon>
        <taxon>Rhabditina</taxon>
        <taxon>Rhabditomorpha</taxon>
        <taxon>Rhabditoidea</taxon>
        <taxon>Rhabditidae</taxon>
        <taxon>Peloderinae</taxon>
        <taxon>Caenorhabditis</taxon>
    </lineage>
</organism>
<sequence length="362" mass="40546">MRSQFLIIVMLAVGVLCEKDYECKYGVNNDRFKCNEVGLYKKIQCRMNSCFCVSPLQGTIAFDTRTNSNTTIPKCGKCLDDVEKMFEKGVPENNTFVPTCDIVLGDYEPLQCDMTKDRCYCVNPKTGVAIKGTEKKLQFDSTMKCNGIEYFVKDGGLSIFRASAESRRSRFTRCKGDVDMGTTCGGNASAIQYFFDVDTQKCYPFKYNGCGGNKNRFNTRSDCTRRCMLMDHAPCALHSSPARRNDGFLFKCEDKANGPMSPENKPKISRKPINEPKLPKMNADGTCPAGYICQGGIFNSMCCDAKLDEYVNSQYSPKCPKGQSLYTSGDFNSAVLGKSCSHQFCPYNYKCYTNDLFAYCCK</sequence>
<accession>A0A8S1EG44</accession>
<dbReference type="PROSITE" id="PS00484">
    <property type="entry name" value="THYROGLOBULIN_1_1"/>
    <property type="match status" value="1"/>
</dbReference>
<dbReference type="InterPro" id="IPR020901">
    <property type="entry name" value="Prtase_inh_Kunz-CS"/>
</dbReference>
<dbReference type="OrthoDB" id="4473401at2759"/>
<evidence type="ECO:0000259" key="5">
    <source>
        <dbReference type="PROSITE" id="PS51162"/>
    </source>
</evidence>
<evidence type="ECO:0000256" key="2">
    <source>
        <dbReference type="PROSITE-ProRule" id="PRU00500"/>
    </source>
</evidence>
<comment type="caution">
    <text evidence="6">The sequence shown here is derived from an EMBL/GenBank/DDBJ whole genome shotgun (WGS) entry which is preliminary data.</text>
</comment>
<name>A0A8S1EG44_9PELO</name>
<dbReference type="AlphaFoldDB" id="A0A8S1EG44"/>
<feature type="signal peptide" evidence="3">
    <location>
        <begin position="1"/>
        <end position="17"/>
    </location>
</feature>
<dbReference type="SUPFAM" id="SSF57610">
    <property type="entry name" value="Thyroglobulin type-1 domain"/>
    <property type="match status" value="2"/>
</dbReference>
<dbReference type="Gene3D" id="4.10.410.10">
    <property type="entry name" value="Pancreatic trypsin inhibitor Kunitz domain"/>
    <property type="match status" value="1"/>
</dbReference>
<dbReference type="Gene3D" id="4.10.800.10">
    <property type="entry name" value="Thyroglobulin type-1"/>
    <property type="match status" value="2"/>
</dbReference>
<feature type="disulfide bond" evidence="2">
    <location>
        <begin position="112"/>
        <end position="119"/>
    </location>
</feature>
<feature type="chain" id="PRO_5035914691" description="BPTI/Kunitz inhibitor domain-containing protein" evidence="3">
    <location>
        <begin position="18"/>
        <end position="362"/>
    </location>
</feature>
<reference evidence="6 7" key="1">
    <citation type="submission" date="2020-04" db="EMBL/GenBank/DDBJ databases">
        <authorList>
            <person name="Laetsch R D."/>
            <person name="Stevens L."/>
            <person name="Kumar S."/>
            <person name="Blaxter L. M."/>
        </authorList>
    </citation>
    <scope>NUCLEOTIDE SEQUENCE [LARGE SCALE GENOMIC DNA]</scope>
</reference>
<comment type="caution">
    <text evidence="2">Lacks conserved residue(s) required for the propagation of feature annotation.</text>
</comment>
<dbReference type="SUPFAM" id="SSF57362">
    <property type="entry name" value="BPTI-like"/>
    <property type="match status" value="1"/>
</dbReference>
<dbReference type="InterPro" id="IPR002223">
    <property type="entry name" value="Kunitz_BPTI"/>
</dbReference>
<evidence type="ECO:0000313" key="6">
    <source>
        <dbReference type="EMBL" id="CAB3398469.1"/>
    </source>
</evidence>
<dbReference type="PROSITE" id="PS50279">
    <property type="entry name" value="BPTI_KUNITZ_2"/>
    <property type="match status" value="1"/>
</dbReference>
<dbReference type="CDD" id="cd00191">
    <property type="entry name" value="TY"/>
    <property type="match status" value="1"/>
</dbReference>
<dbReference type="PANTHER" id="PTHR47248">
    <property type="entry name" value="PROTEIN CBG06772"/>
    <property type="match status" value="1"/>
</dbReference>
<feature type="domain" description="BPTI/Kunitz inhibitor" evidence="4">
    <location>
        <begin position="174"/>
        <end position="227"/>
    </location>
</feature>
<dbReference type="Pfam" id="PF00014">
    <property type="entry name" value="Kunitz_BPTI"/>
    <property type="match status" value="1"/>
</dbReference>
<keyword evidence="7" id="KW-1185">Reference proteome</keyword>
<evidence type="ECO:0000256" key="3">
    <source>
        <dbReference type="SAM" id="SignalP"/>
    </source>
</evidence>
<dbReference type="InterPro" id="IPR000716">
    <property type="entry name" value="Thyroglobulin_1"/>
</dbReference>
<gene>
    <name evidence="6" type="ORF">CBOVIS_LOCUS1741</name>
</gene>
<dbReference type="PROSITE" id="PS51162">
    <property type="entry name" value="THYROGLOBULIN_1_2"/>
    <property type="match status" value="1"/>
</dbReference>
<evidence type="ECO:0008006" key="8">
    <source>
        <dbReference type="Google" id="ProtNLM"/>
    </source>
</evidence>
<dbReference type="InterPro" id="IPR036880">
    <property type="entry name" value="Kunitz_BPTI_sf"/>
</dbReference>
<keyword evidence="1 2" id="KW-1015">Disulfide bond</keyword>
<dbReference type="SMART" id="SM00211">
    <property type="entry name" value="TY"/>
    <property type="match status" value="2"/>
</dbReference>
<proteinExistence type="predicted"/>
<dbReference type="Proteomes" id="UP000494206">
    <property type="component" value="Unassembled WGS sequence"/>
</dbReference>
<protein>
    <recommendedName>
        <fullName evidence="8">BPTI/Kunitz inhibitor domain-containing protein</fullName>
    </recommendedName>
</protein>